<name>A0A8J7U5Q6_9BACT</name>
<dbReference type="RefSeq" id="WP_207861076.1">
    <property type="nucleotide sequence ID" value="NZ_JAFREP010000021.1"/>
</dbReference>
<accession>A0A8J7U5Q6</accession>
<evidence type="ECO:0000313" key="3">
    <source>
        <dbReference type="EMBL" id="MBO1321104.1"/>
    </source>
</evidence>
<dbReference type="InterPro" id="IPR005467">
    <property type="entry name" value="His_kinase_dom"/>
</dbReference>
<dbReference type="SUPFAM" id="SSF55874">
    <property type="entry name" value="ATPase domain of HSP90 chaperone/DNA topoisomerase II/histidine kinase"/>
    <property type="match status" value="1"/>
</dbReference>
<feature type="transmembrane region" description="Helical" evidence="1">
    <location>
        <begin position="16"/>
        <end position="35"/>
    </location>
</feature>
<organism evidence="3 4">
    <name type="scientific">Acanthopleuribacter pedis</name>
    <dbReference type="NCBI Taxonomy" id="442870"/>
    <lineage>
        <taxon>Bacteria</taxon>
        <taxon>Pseudomonadati</taxon>
        <taxon>Acidobacteriota</taxon>
        <taxon>Holophagae</taxon>
        <taxon>Acanthopleuribacterales</taxon>
        <taxon>Acanthopleuribacteraceae</taxon>
        <taxon>Acanthopleuribacter</taxon>
    </lineage>
</organism>
<keyword evidence="1" id="KW-0812">Transmembrane</keyword>
<dbReference type="InterPro" id="IPR036890">
    <property type="entry name" value="HATPase_C_sf"/>
</dbReference>
<gene>
    <name evidence="3" type="ORF">J3U88_21675</name>
</gene>
<comment type="caution">
    <text evidence="3">The sequence shown here is derived from an EMBL/GenBank/DDBJ whole genome shotgun (WGS) entry which is preliminary data.</text>
</comment>
<feature type="transmembrane region" description="Helical" evidence="1">
    <location>
        <begin position="294"/>
        <end position="317"/>
    </location>
</feature>
<keyword evidence="4" id="KW-1185">Reference proteome</keyword>
<dbReference type="Gene3D" id="3.30.565.10">
    <property type="entry name" value="Histidine kinase-like ATPase, C-terminal domain"/>
    <property type="match status" value="1"/>
</dbReference>
<protein>
    <recommendedName>
        <fullName evidence="2">Histidine kinase domain-containing protein</fullName>
    </recommendedName>
</protein>
<sequence>MAETFATSPERDLGRGLAVIGAALLVSLLAGWFGMTAGLDRFLFHLLATWRPQAPLSEARVVGLSAQPADLGDPAFWQTLNAAGPARVVLLFVPEDDAVTALLAQQENLLLGRALLPREDGVYQVQSVPAALANLPWALSAFGAGGVHFQQTSYAVDGTWLPTLEYKLARPDQPVGQARRFRLRYPARGRYPAVLGTARALAAGEFPAATLADKTVLIARRLPPEDAEFARLPASGGQLVSRLAYHMTGLTTLQNRAEPLEAAPWLVWPALLIAALALTALYQRLPTRATFRAALLIALGLPLLAWLLLFANLWLFVADLMLLNLWVVFFLVLQENTILAATLNRQILDTSGFMQRRYTPKSFYATEEHWSQVANMIKQMLHIRRTIFLDRVVGDHRCREVIAVNCSLEDIYEMRRDYERTPYTLALDANGPIRMQRTYLKDQPENEAQYLIPLVFAGEVNGFWALGIEEEDIGDVAQFEAALGETAVEIAEMLYHRRRFMEAESEKSLLPELLAFNQDRALAQLLRESTALMERHVLRFESIFHGQHTGVLIYDMFGQVLMINDGMAEALSGVDFAPYDNSLADLLQLLGGYDDVQAKRLVLDILRRDQQFSFPLNLSNQRSVLLVLRPLRSLSEEVEASPFSKLGVLCEMVDITDLARLSQVKEKMIRQTTMVLRNDIMGLSMAHELITQPDVPEADKQQMMAIANEKMASLKQLLEEGSGYLKTSSFDTSSPFFPIEFAGLLQQVVGEAEKLLAQRDLTLDLEKPELMNFVLASPNQLKDLLLAVFRLMAEDAEKKSVLSLRIGEKDGLLSLRFVNQGYGIPERQLAKIRGTDRDLDHKTGRDLQRNLRYLADWQGDYQLSSEIGKGTSCTIRLKVFG</sequence>
<feature type="transmembrane region" description="Helical" evidence="1">
    <location>
        <begin position="262"/>
        <end position="282"/>
    </location>
</feature>
<dbReference type="AlphaFoldDB" id="A0A8J7U5Q6"/>
<dbReference type="PROSITE" id="PS50109">
    <property type="entry name" value="HIS_KIN"/>
    <property type="match status" value="1"/>
</dbReference>
<keyword evidence="1" id="KW-1133">Transmembrane helix</keyword>
<evidence type="ECO:0000313" key="4">
    <source>
        <dbReference type="Proteomes" id="UP000664417"/>
    </source>
</evidence>
<feature type="domain" description="Histidine kinase" evidence="2">
    <location>
        <begin position="671"/>
        <end position="881"/>
    </location>
</feature>
<proteinExistence type="predicted"/>
<evidence type="ECO:0000256" key="1">
    <source>
        <dbReference type="SAM" id="Phobius"/>
    </source>
</evidence>
<dbReference type="Proteomes" id="UP000664417">
    <property type="component" value="Unassembled WGS sequence"/>
</dbReference>
<dbReference type="EMBL" id="JAFREP010000021">
    <property type="protein sequence ID" value="MBO1321104.1"/>
    <property type="molecule type" value="Genomic_DNA"/>
</dbReference>
<keyword evidence="1" id="KW-0472">Membrane</keyword>
<evidence type="ECO:0000259" key="2">
    <source>
        <dbReference type="PROSITE" id="PS50109"/>
    </source>
</evidence>
<reference evidence="3" key="1">
    <citation type="submission" date="2021-03" db="EMBL/GenBank/DDBJ databases">
        <authorList>
            <person name="Wang G."/>
        </authorList>
    </citation>
    <scope>NUCLEOTIDE SEQUENCE</scope>
    <source>
        <strain evidence="3">KCTC 12899</strain>
    </source>
</reference>